<sequence>MPELKRFTLQGTAVGSAQAITLDEISILATPATLRALGEFFIEAAQQMKRQQLEHVHLQDCIANFSSDRHADIILLNGNVLGTPKVPTN</sequence>
<dbReference type="Proteomes" id="UP001106592">
    <property type="component" value="Unassembled WGS sequence"/>
</dbReference>
<reference evidence="1" key="2">
    <citation type="journal article" date="2023" name="Plant Pathol.">
        <title>Dismantling and reorganizing Pseudomonas marginalis sensu#lato.</title>
        <authorList>
            <person name="Sawada H."/>
            <person name="Fujikawa T."/>
            <person name="Satou M."/>
        </authorList>
    </citation>
    <scope>NUCLEOTIDE SEQUENCE</scope>
    <source>
        <strain evidence="1">MAFF 301350</strain>
    </source>
</reference>
<dbReference type="EMBL" id="JAHTBI010000049">
    <property type="protein sequence ID" value="MBV6288272.1"/>
    <property type="molecule type" value="Genomic_DNA"/>
</dbReference>
<proteinExistence type="predicted"/>
<dbReference type="RefSeq" id="WP_217976278.1">
    <property type="nucleotide sequence ID" value="NZ_JAHTBI010000049.1"/>
</dbReference>
<dbReference type="InterPro" id="IPR029083">
    <property type="entry name" value="Imm32"/>
</dbReference>
<protein>
    <submittedName>
        <fullName evidence="1">Uncharacterized protein</fullName>
    </submittedName>
</protein>
<comment type="caution">
    <text evidence="1">The sequence shown here is derived from an EMBL/GenBank/DDBJ whole genome shotgun (WGS) entry which is preliminary data.</text>
</comment>
<name>A0A9Q3AD45_9PSED</name>
<dbReference type="Pfam" id="PF15566">
    <property type="entry name" value="Imm32"/>
    <property type="match status" value="1"/>
</dbReference>
<evidence type="ECO:0000313" key="1">
    <source>
        <dbReference type="EMBL" id="MBV6288272.1"/>
    </source>
</evidence>
<reference evidence="1" key="1">
    <citation type="journal article" date="2022" name="Int. J. Syst. Evol. Microbiol.">
        <title>Pseudomonas aegrilactucae sp. nov. and Pseudomonas morbosilactucae sp. nov., pathogens causing bacterial rot of lettuce in Japan.</title>
        <authorList>
            <person name="Sawada H."/>
            <person name="Fujikawa T."/>
            <person name="Satou M."/>
        </authorList>
    </citation>
    <scope>NUCLEOTIDE SEQUENCE</scope>
    <source>
        <strain evidence="1">MAFF 301350</strain>
    </source>
</reference>
<accession>A0A9Q3AD45</accession>
<dbReference type="AlphaFoldDB" id="A0A9Q3AD45"/>
<gene>
    <name evidence="1" type="ORF">KUO17_14735</name>
</gene>
<organism evidence="1 2">
    <name type="scientific">Pseudomonas aegrilactucae</name>
    <dbReference type="NCBI Taxonomy" id="2854028"/>
    <lineage>
        <taxon>Bacteria</taxon>
        <taxon>Pseudomonadati</taxon>
        <taxon>Pseudomonadota</taxon>
        <taxon>Gammaproteobacteria</taxon>
        <taxon>Pseudomonadales</taxon>
        <taxon>Pseudomonadaceae</taxon>
        <taxon>Pseudomonas</taxon>
    </lineage>
</organism>
<keyword evidence="2" id="KW-1185">Reference proteome</keyword>
<evidence type="ECO:0000313" key="2">
    <source>
        <dbReference type="Proteomes" id="UP001106592"/>
    </source>
</evidence>